<name>A0A4Z1E7V6_9MICO</name>
<dbReference type="InterPro" id="IPR001466">
    <property type="entry name" value="Beta-lactam-related"/>
</dbReference>
<dbReference type="Gene3D" id="3.40.710.10">
    <property type="entry name" value="DD-peptidase/beta-lactamase superfamily"/>
    <property type="match status" value="1"/>
</dbReference>
<reference evidence="2 3" key="1">
    <citation type="submission" date="2018-11" db="EMBL/GenBank/DDBJ databases">
        <title>Complete genome sequencing of the Actinobacteria Serinibacter sp. K3-2.</title>
        <authorList>
            <person name="Rakitin A.L."/>
            <person name="Beletsky A.V."/>
            <person name="Mardanov A.V."/>
            <person name="Ravin N.V."/>
            <person name="Gromova A.S."/>
            <person name="Filippova S.N."/>
            <person name="Gal'Chenko V.F."/>
        </authorList>
    </citation>
    <scope>NUCLEOTIDE SEQUENCE [LARGE SCALE GENOMIC DNA]</scope>
    <source>
        <strain evidence="2 3">K3-2</strain>
    </source>
</reference>
<dbReference type="InterPro" id="IPR012338">
    <property type="entry name" value="Beta-lactam/transpept-like"/>
</dbReference>
<accession>A0A4Z1E7V6</accession>
<protein>
    <submittedName>
        <fullName evidence="2">Beta-lactamase</fullName>
    </submittedName>
</protein>
<dbReference type="PANTHER" id="PTHR46825">
    <property type="entry name" value="D-ALANYL-D-ALANINE-CARBOXYPEPTIDASE/ENDOPEPTIDASE AMPH"/>
    <property type="match status" value="1"/>
</dbReference>
<dbReference type="Pfam" id="PF00144">
    <property type="entry name" value="Beta-lactamase"/>
    <property type="match status" value="1"/>
</dbReference>
<dbReference type="OrthoDB" id="3171327at2"/>
<dbReference type="PANTHER" id="PTHR46825:SF9">
    <property type="entry name" value="BETA-LACTAMASE-RELATED DOMAIN-CONTAINING PROTEIN"/>
    <property type="match status" value="1"/>
</dbReference>
<proteinExistence type="predicted"/>
<evidence type="ECO:0000313" key="3">
    <source>
        <dbReference type="Proteomes" id="UP000297318"/>
    </source>
</evidence>
<dbReference type="Proteomes" id="UP000297318">
    <property type="component" value="Unassembled WGS sequence"/>
</dbReference>
<dbReference type="InterPro" id="IPR050491">
    <property type="entry name" value="AmpC-like"/>
</dbReference>
<keyword evidence="3" id="KW-1185">Reference proteome</keyword>
<gene>
    <name evidence="2" type="ORF">SERN_0775</name>
</gene>
<comment type="caution">
    <text evidence="2">The sequence shown here is derived from an EMBL/GenBank/DDBJ whole genome shotgun (WGS) entry which is preliminary data.</text>
</comment>
<dbReference type="EMBL" id="RHPJ01000001">
    <property type="protein sequence ID" value="TGO06583.1"/>
    <property type="molecule type" value="Genomic_DNA"/>
</dbReference>
<feature type="domain" description="Beta-lactamase-related" evidence="1">
    <location>
        <begin position="28"/>
        <end position="315"/>
    </location>
</feature>
<dbReference type="SUPFAM" id="SSF56601">
    <property type="entry name" value="beta-lactamase/transpeptidase-like"/>
    <property type="match status" value="1"/>
</dbReference>
<sequence length="326" mass="33273">MAHLIDDLSLGDTDLLGSVRGWRLGDCVVAVVQDGGVVTAGVGADPEQHVEIGSISQALTGLLYEDALERGEVARTTTLGDALPTLVGSPAAGVTLDALATHRSGLPRLAAGTSPRRREWDLVRHGRNPYGETLPQLLRQTVSTSVTATPRVLCSNLGGALLGHAVAARAGTDYAGLLDARLAAPLGLDSVHVADVRGDLLPGTMVGTTRRGRRREAWVGEGIAPAVGVRATVGDVARLAAAILAGEAPGLGALEPRADLDGGTRIGSGWLTSAPGRTGRTVTWLGGGTGGFRSYLGLDRARGRAIVAVSPRSVAPDGPALGWLAG</sequence>
<evidence type="ECO:0000259" key="1">
    <source>
        <dbReference type="Pfam" id="PF00144"/>
    </source>
</evidence>
<organism evidence="2 3">
    <name type="scientific">Serinibacter arcticus</name>
    <dbReference type="NCBI Taxonomy" id="1655435"/>
    <lineage>
        <taxon>Bacteria</taxon>
        <taxon>Bacillati</taxon>
        <taxon>Actinomycetota</taxon>
        <taxon>Actinomycetes</taxon>
        <taxon>Micrococcales</taxon>
        <taxon>Beutenbergiaceae</taxon>
        <taxon>Serinibacter</taxon>
    </lineage>
</organism>
<evidence type="ECO:0000313" key="2">
    <source>
        <dbReference type="EMBL" id="TGO06583.1"/>
    </source>
</evidence>
<dbReference type="RefSeq" id="WP_135848754.1">
    <property type="nucleotide sequence ID" value="NZ_RHPJ01000001.1"/>
</dbReference>
<dbReference type="AlphaFoldDB" id="A0A4Z1E7V6"/>